<feature type="transmembrane region" description="Helical" evidence="6">
    <location>
        <begin position="142"/>
        <end position="162"/>
    </location>
</feature>
<dbReference type="EMBL" id="JACHEX010000003">
    <property type="protein sequence ID" value="MBB6062792.1"/>
    <property type="molecule type" value="Genomic_DNA"/>
</dbReference>
<feature type="transmembrane region" description="Helical" evidence="6">
    <location>
        <begin position="247"/>
        <end position="269"/>
    </location>
</feature>
<feature type="transmembrane region" description="Helical" evidence="6">
    <location>
        <begin position="207"/>
        <end position="227"/>
    </location>
</feature>
<keyword evidence="2" id="KW-1003">Cell membrane</keyword>
<evidence type="ECO:0000256" key="3">
    <source>
        <dbReference type="ARBA" id="ARBA00022692"/>
    </source>
</evidence>
<dbReference type="RefSeq" id="WP_184619428.1">
    <property type="nucleotide sequence ID" value="NZ_JACHEX010000003.1"/>
</dbReference>
<dbReference type="InterPro" id="IPR050833">
    <property type="entry name" value="Poly_Biosynth_Transport"/>
</dbReference>
<sequence length="481" mass="55205">MSIKKSGSILFASKVIKTIFDIASIMLLSRFLFISDYGIYRQVLISQQLVISILTLGIPNSALFYLSTERKKEYLTNLYVSLTSFSVLVLIISPFLADLFDANFKVNFFKNNVLIISLIYSLGIFSSATENILVALNRTKKLISYTLIPTFFWFLGLLFYLIFEKYTILNILVLLILRYIIGILLLISFTRKDINFRYLNLKMVREIVIFGVPIGLSTILGMLNKNVDKLVVGYFVDSVDFAIFSNGAYEIPFLSLLTSSLFTVLIPELKKLKDLDNVQKLKELWIRSGNIMVTLMIPIASSLIFFAKPFIVFIFSEKYLASIPYFRIYQIMLYFRIYVYGSIFVATKNNRLFLINAVYSLIFNLILDILLVIKLGPIGAVIATVLTTVFLVFLQLFNIKNILNIKFSETFPWINWFKSIVVTVGINSGFYIFYSLFSSNLLGLLFMFLSFVVSFLVLSKLVNNEILKYVFSVLKIINLKK</sequence>
<evidence type="ECO:0000256" key="4">
    <source>
        <dbReference type="ARBA" id="ARBA00022989"/>
    </source>
</evidence>
<gene>
    <name evidence="7" type="ORF">HNP65_001244</name>
</gene>
<feature type="transmembrane region" description="Helical" evidence="6">
    <location>
        <begin position="168"/>
        <end position="187"/>
    </location>
</feature>
<organism evidence="7 8">
    <name type="scientific">Thermosipho japonicus</name>
    <dbReference type="NCBI Taxonomy" id="90323"/>
    <lineage>
        <taxon>Bacteria</taxon>
        <taxon>Thermotogati</taxon>
        <taxon>Thermotogota</taxon>
        <taxon>Thermotogae</taxon>
        <taxon>Thermotogales</taxon>
        <taxon>Fervidobacteriaceae</taxon>
        <taxon>Thermosipho</taxon>
    </lineage>
</organism>
<dbReference type="PANTHER" id="PTHR30250:SF11">
    <property type="entry name" value="O-ANTIGEN TRANSPORTER-RELATED"/>
    <property type="match status" value="1"/>
</dbReference>
<dbReference type="Proteomes" id="UP000555828">
    <property type="component" value="Unassembled WGS sequence"/>
</dbReference>
<comment type="subcellular location">
    <subcellularLocation>
        <location evidence="1">Cell membrane</location>
        <topology evidence="1">Multi-pass membrane protein</topology>
    </subcellularLocation>
</comment>
<keyword evidence="8" id="KW-1185">Reference proteome</keyword>
<dbReference type="Pfam" id="PF13440">
    <property type="entry name" value="Polysacc_synt_3"/>
    <property type="match status" value="1"/>
</dbReference>
<feature type="transmembrane region" description="Helical" evidence="6">
    <location>
        <begin position="353"/>
        <end position="373"/>
    </location>
</feature>
<keyword evidence="4 6" id="KW-1133">Transmembrane helix</keyword>
<feature type="transmembrane region" description="Helical" evidence="6">
    <location>
        <begin position="379"/>
        <end position="399"/>
    </location>
</feature>
<dbReference type="GO" id="GO:0005886">
    <property type="term" value="C:plasma membrane"/>
    <property type="evidence" value="ECO:0007669"/>
    <property type="project" value="UniProtKB-SubCell"/>
</dbReference>
<feature type="transmembrane region" description="Helical" evidence="6">
    <location>
        <begin position="290"/>
        <end position="316"/>
    </location>
</feature>
<proteinExistence type="predicted"/>
<feature type="transmembrane region" description="Helical" evidence="6">
    <location>
        <begin position="440"/>
        <end position="458"/>
    </location>
</feature>
<evidence type="ECO:0000313" key="8">
    <source>
        <dbReference type="Proteomes" id="UP000555828"/>
    </source>
</evidence>
<feature type="transmembrane region" description="Helical" evidence="6">
    <location>
        <begin position="328"/>
        <end position="346"/>
    </location>
</feature>
<evidence type="ECO:0000256" key="6">
    <source>
        <dbReference type="SAM" id="Phobius"/>
    </source>
</evidence>
<evidence type="ECO:0000256" key="2">
    <source>
        <dbReference type="ARBA" id="ARBA00022475"/>
    </source>
</evidence>
<protein>
    <submittedName>
        <fullName evidence="7">O-antigen/teichoic acid export membrane protein</fullName>
    </submittedName>
</protein>
<name>A0A841GGR6_9BACT</name>
<accession>A0A841GGR6</accession>
<feature type="transmembrane region" description="Helical" evidence="6">
    <location>
        <begin position="113"/>
        <end position="135"/>
    </location>
</feature>
<feature type="transmembrane region" description="Helical" evidence="6">
    <location>
        <begin position="45"/>
        <end position="66"/>
    </location>
</feature>
<comment type="caution">
    <text evidence="7">The sequence shown here is derived from an EMBL/GenBank/DDBJ whole genome shotgun (WGS) entry which is preliminary data.</text>
</comment>
<evidence type="ECO:0000313" key="7">
    <source>
        <dbReference type="EMBL" id="MBB6062792.1"/>
    </source>
</evidence>
<keyword evidence="3 6" id="KW-0812">Transmembrane</keyword>
<dbReference type="PANTHER" id="PTHR30250">
    <property type="entry name" value="PST FAMILY PREDICTED COLANIC ACID TRANSPORTER"/>
    <property type="match status" value="1"/>
</dbReference>
<evidence type="ECO:0000256" key="5">
    <source>
        <dbReference type="ARBA" id="ARBA00023136"/>
    </source>
</evidence>
<feature type="transmembrane region" description="Helical" evidence="6">
    <location>
        <begin position="411"/>
        <end position="434"/>
    </location>
</feature>
<reference evidence="7 8" key="1">
    <citation type="submission" date="2020-08" db="EMBL/GenBank/DDBJ databases">
        <title>Genomic Encyclopedia of Type Strains, Phase IV (KMG-IV): sequencing the most valuable type-strain genomes for metagenomic binning, comparative biology and taxonomic classification.</title>
        <authorList>
            <person name="Goeker M."/>
        </authorList>
    </citation>
    <scope>NUCLEOTIDE SEQUENCE [LARGE SCALE GENOMIC DNA]</scope>
    <source>
        <strain evidence="7 8">DSM 13481</strain>
    </source>
</reference>
<keyword evidence="5 6" id="KW-0472">Membrane</keyword>
<evidence type="ECO:0000256" key="1">
    <source>
        <dbReference type="ARBA" id="ARBA00004651"/>
    </source>
</evidence>
<dbReference type="AlphaFoldDB" id="A0A841GGR6"/>
<feature type="transmembrane region" description="Helical" evidence="6">
    <location>
        <begin position="78"/>
        <end position="97"/>
    </location>
</feature>